<dbReference type="EMBL" id="JAHESD010000028">
    <property type="protein sequence ID" value="MBT1704273.1"/>
    <property type="molecule type" value="Genomic_DNA"/>
</dbReference>
<gene>
    <name evidence="1" type="ORF">KK060_13345</name>
</gene>
<dbReference type="Proteomes" id="UP000772618">
    <property type="component" value="Unassembled WGS sequence"/>
</dbReference>
<evidence type="ECO:0008006" key="3">
    <source>
        <dbReference type="Google" id="ProtNLM"/>
    </source>
</evidence>
<comment type="caution">
    <text evidence="1">The sequence shown here is derived from an EMBL/GenBank/DDBJ whole genome shotgun (WGS) entry which is preliminary data.</text>
</comment>
<dbReference type="SUPFAM" id="SSF47413">
    <property type="entry name" value="lambda repressor-like DNA-binding domains"/>
    <property type="match status" value="1"/>
</dbReference>
<dbReference type="RefSeq" id="WP_254154233.1">
    <property type="nucleotide sequence ID" value="NZ_JAHESD010000028.1"/>
</dbReference>
<evidence type="ECO:0000313" key="2">
    <source>
        <dbReference type="Proteomes" id="UP000772618"/>
    </source>
</evidence>
<accession>A0ABS5VTA4</accession>
<proteinExistence type="predicted"/>
<keyword evidence="2" id="KW-1185">Reference proteome</keyword>
<name>A0ABS5VTA4_9BACT</name>
<protein>
    <recommendedName>
        <fullName evidence="3">HTH cro/C1-type domain-containing protein</fullName>
    </recommendedName>
</protein>
<organism evidence="1 2">
    <name type="scientific">Chryseosolibacter indicus</name>
    <dbReference type="NCBI Taxonomy" id="2782351"/>
    <lineage>
        <taxon>Bacteria</taxon>
        <taxon>Pseudomonadati</taxon>
        <taxon>Bacteroidota</taxon>
        <taxon>Cytophagia</taxon>
        <taxon>Cytophagales</taxon>
        <taxon>Chryseotaleaceae</taxon>
        <taxon>Chryseosolibacter</taxon>
    </lineage>
</organism>
<reference evidence="1 2" key="1">
    <citation type="submission" date="2021-05" db="EMBL/GenBank/DDBJ databases">
        <title>A Polyphasic approach of four new species of the genus Ohtaekwangia: Ohtaekwangia histidinii sp. nov., Ohtaekwangia cretensis sp. nov., Ohtaekwangia indiensis sp. nov., Ohtaekwangia reichenbachii sp. nov. from diverse environment.</title>
        <authorList>
            <person name="Octaviana S."/>
        </authorList>
    </citation>
    <scope>NUCLEOTIDE SEQUENCE [LARGE SCALE GENOMIC DNA]</scope>
    <source>
        <strain evidence="1 2">PWU20</strain>
    </source>
</reference>
<evidence type="ECO:0000313" key="1">
    <source>
        <dbReference type="EMBL" id="MBT1704273.1"/>
    </source>
</evidence>
<dbReference type="InterPro" id="IPR010982">
    <property type="entry name" value="Lambda_DNA-bd_dom_sf"/>
</dbReference>
<sequence length="112" mass="13012">MRLHIGKEIEQRYRESGIKLSEFAKRLNTSPRNVYAIFERSDIKTDLLQKVGEILNFNFFALYHNPDQLKEPESLYETKRAELVSVIVNLDGKESTLSLWIKKLTAINKSLA</sequence>